<keyword evidence="5 7" id="KW-1133">Transmembrane helix</keyword>
<evidence type="ECO:0000313" key="12">
    <source>
        <dbReference type="Proteomes" id="UP000319931"/>
    </source>
</evidence>
<feature type="domain" description="DUF3772" evidence="10">
    <location>
        <begin position="122"/>
        <end position="183"/>
    </location>
</feature>
<evidence type="ECO:0000256" key="8">
    <source>
        <dbReference type="SAM" id="SignalP"/>
    </source>
</evidence>
<dbReference type="Gene3D" id="2.30.30.60">
    <property type="match status" value="1"/>
</dbReference>
<dbReference type="InterPro" id="IPR023408">
    <property type="entry name" value="MscS_beta-dom_sf"/>
</dbReference>
<dbReference type="GO" id="GO:0008381">
    <property type="term" value="F:mechanosensitive monoatomic ion channel activity"/>
    <property type="evidence" value="ECO:0007669"/>
    <property type="project" value="UniProtKB-ARBA"/>
</dbReference>
<evidence type="ECO:0000256" key="7">
    <source>
        <dbReference type="SAM" id="Phobius"/>
    </source>
</evidence>
<dbReference type="AlphaFoldDB" id="A0A502FFI6"/>
<protein>
    <submittedName>
        <fullName evidence="11">Mechanosensitive ion channel family protein</fullName>
    </submittedName>
</protein>
<dbReference type="InterPro" id="IPR011066">
    <property type="entry name" value="MscS_channel_C_sf"/>
</dbReference>
<dbReference type="EMBL" id="RCZC01000009">
    <property type="protein sequence ID" value="TPG48207.1"/>
    <property type="molecule type" value="Genomic_DNA"/>
</dbReference>
<evidence type="ECO:0000313" key="11">
    <source>
        <dbReference type="EMBL" id="TPG48207.1"/>
    </source>
</evidence>
<feature type="transmembrane region" description="Helical" evidence="7">
    <location>
        <begin position="197"/>
        <end position="217"/>
    </location>
</feature>
<comment type="subcellular location">
    <subcellularLocation>
        <location evidence="1">Cell membrane</location>
        <topology evidence="1">Multi-pass membrane protein</topology>
    </subcellularLocation>
</comment>
<name>A0A502FFI6_9SPHN</name>
<evidence type="ECO:0000256" key="4">
    <source>
        <dbReference type="ARBA" id="ARBA00022692"/>
    </source>
</evidence>
<dbReference type="RefSeq" id="WP_140852141.1">
    <property type="nucleotide sequence ID" value="NZ_RCZC01000009.1"/>
</dbReference>
<feature type="chain" id="PRO_5021373327" evidence="8">
    <location>
        <begin position="22"/>
        <end position="791"/>
    </location>
</feature>
<dbReference type="InterPro" id="IPR011014">
    <property type="entry name" value="MscS_channel_TM-2"/>
</dbReference>
<feature type="transmembrane region" description="Helical" evidence="7">
    <location>
        <begin position="474"/>
        <end position="495"/>
    </location>
</feature>
<feature type="transmembrane region" description="Helical" evidence="7">
    <location>
        <begin position="599"/>
        <end position="625"/>
    </location>
</feature>
<sequence length="791" mass="83388">MSKRLLGALALSLLIAAPSVAQTPAAPLSTQLAGTETELRAIDRALDGRVDADAQKSLRSRALAAQQVAKDVGDGLDEQITLLDARLAGLGPPAAGVTEAPDIKAQRMVLTQQRSALDATSKRAGLASIEAQQLVDEIEQSREQQFNEKISAQAASPLGPAFWKALLASLPRDIKRIGLFLSQGIDQIGSARDAVPWQALLGAVFGFVFFVPLRIWARALGQKVLVEGAPGRRVRRSANALWRVIVGTLCPLLAAMIVTQGLRWSGLLPARWNGMGDAVVLATGFSAFTAAVSGALLMRRQPSWRIAAIDDETAARMRPLTWILAALSFVTILLSAFDMAIGASQAAQVASQTLIAVLHLLLIATFLLVLGRLRAARSEYDDAASTTASAGIGIVLLVVWMLIVIASIALVMGYIAFSLFTAQLIAWAAILSATLYLMTAAVDDVATSAFTRSSRLGVMLTRALRVRGSVVDQFGVLLSAFLRLVLVCVALGMLVSPFGGSGGLGAVFGRLGVLAQGIEVGGVSISPATIVRGAVVLAIGLGLTRAFMGWLENRYLPITDLDGSGRNSVSLVARYVAIAIAFIWALASLGIGIEHVALLLSALSVGIGFGLQAITQNFVSGLILLAERPIKIGDLVRVGNDEGDVKRISVRSTEIELADHSTLIVPNSELITKSVLNKTMAGPLGRIQIKFSVPLDTDASKVRGMVQDAFASDSAVLDEPAPKVFIDGLTEGRIEFNCFGHVANQRAVYAARSTVLMTLLDQFRAAGIDIGTVPQRLELVAAGTDLAAIAP</sequence>
<dbReference type="InterPro" id="IPR022249">
    <property type="entry name" value="DUF3772"/>
</dbReference>
<dbReference type="PANTHER" id="PTHR30347">
    <property type="entry name" value="POTASSIUM CHANNEL RELATED"/>
    <property type="match status" value="1"/>
</dbReference>
<dbReference type="OrthoDB" id="9799209at2"/>
<accession>A0A502FFI6</accession>
<feature type="domain" description="Mechanosensitive ion channel MscS" evidence="9">
    <location>
        <begin position="614"/>
        <end position="678"/>
    </location>
</feature>
<feature type="transmembrane region" description="Helical" evidence="7">
    <location>
        <begin position="423"/>
        <end position="442"/>
    </location>
</feature>
<dbReference type="SUPFAM" id="SSF82861">
    <property type="entry name" value="Mechanosensitive channel protein MscS (YggB), transmembrane region"/>
    <property type="match status" value="1"/>
</dbReference>
<evidence type="ECO:0000256" key="3">
    <source>
        <dbReference type="ARBA" id="ARBA00022475"/>
    </source>
</evidence>
<keyword evidence="3" id="KW-1003">Cell membrane</keyword>
<evidence type="ECO:0000259" key="10">
    <source>
        <dbReference type="Pfam" id="PF12607"/>
    </source>
</evidence>
<dbReference type="InterPro" id="IPR052702">
    <property type="entry name" value="MscS-like_channel"/>
</dbReference>
<dbReference type="Gene3D" id="1.10.287.1260">
    <property type="match status" value="1"/>
</dbReference>
<feature type="transmembrane region" description="Helical" evidence="7">
    <location>
        <begin position="278"/>
        <end position="298"/>
    </location>
</feature>
<dbReference type="SUPFAM" id="SSF82689">
    <property type="entry name" value="Mechanosensitive channel protein MscS (YggB), C-terminal domain"/>
    <property type="match status" value="1"/>
</dbReference>
<comment type="caution">
    <text evidence="11">The sequence shown here is derived from an EMBL/GenBank/DDBJ whole genome shotgun (WGS) entry which is preliminary data.</text>
</comment>
<feature type="transmembrane region" description="Helical" evidence="7">
    <location>
        <begin position="572"/>
        <end position="593"/>
    </location>
</feature>
<evidence type="ECO:0000256" key="1">
    <source>
        <dbReference type="ARBA" id="ARBA00004651"/>
    </source>
</evidence>
<feature type="signal peptide" evidence="8">
    <location>
        <begin position="1"/>
        <end position="21"/>
    </location>
</feature>
<evidence type="ECO:0000256" key="2">
    <source>
        <dbReference type="ARBA" id="ARBA00008017"/>
    </source>
</evidence>
<dbReference type="InterPro" id="IPR010920">
    <property type="entry name" value="LSM_dom_sf"/>
</dbReference>
<feature type="transmembrane region" description="Helical" evidence="7">
    <location>
        <begin position="240"/>
        <end position="258"/>
    </location>
</feature>
<feature type="transmembrane region" description="Helical" evidence="7">
    <location>
        <begin position="391"/>
        <end position="417"/>
    </location>
</feature>
<gene>
    <name evidence="11" type="ORF">EAH76_20475</name>
</gene>
<reference evidence="11 12" key="1">
    <citation type="journal article" date="2019" name="Environ. Microbiol.">
        <title>Species interactions and distinct microbial communities in high Arctic permafrost affected cryosols are associated with the CH4 and CO2 gas fluxes.</title>
        <authorList>
            <person name="Altshuler I."/>
            <person name="Hamel J."/>
            <person name="Turney S."/>
            <person name="Magnuson E."/>
            <person name="Levesque R."/>
            <person name="Greer C."/>
            <person name="Whyte L.G."/>
        </authorList>
    </citation>
    <scope>NUCLEOTIDE SEQUENCE [LARGE SCALE GENOMIC DNA]</scope>
    <source>
        <strain evidence="11 12">E6.1</strain>
    </source>
</reference>
<dbReference type="Proteomes" id="UP000319931">
    <property type="component" value="Unassembled WGS sequence"/>
</dbReference>
<feature type="transmembrane region" description="Helical" evidence="7">
    <location>
        <begin position="530"/>
        <end position="551"/>
    </location>
</feature>
<proteinExistence type="inferred from homology"/>
<comment type="similarity">
    <text evidence="2">Belongs to the MscS (TC 1.A.23) family.</text>
</comment>
<keyword evidence="8" id="KW-0732">Signal</keyword>
<organism evidence="11 12">
    <name type="scientific">Sphingomonas glacialis</name>
    <dbReference type="NCBI Taxonomy" id="658225"/>
    <lineage>
        <taxon>Bacteria</taxon>
        <taxon>Pseudomonadati</taxon>
        <taxon>Pseudomonadota</taxon>
        <taxon>Alphaproteobacteria</taxon>
        <taxon>Sphingomonadales</taxon>
        <taxon>Sphingomonadaceae</taxon>
        <taxon>Sphingomonas</taxon>
    </lineage>
</organism>
<feature type="transmembrane region" description="Helical" evidence="7">
    <location>
        <begin position="319"/>
        <end position="337"/>
    </location>
</feature>
<dbReference type="Gene3D" id="3.30.70.100">
    <property type="match status" value="1"/>
</dbReference>
<feature type="transmembrane region" description="Helical" evidence="7">
    <location>
        <begin position="349"/>
        <end position="370"/>
    </location>
</feature>
<dbReference type="GO" id="GO:0005886">
    <property type="term" value="C:plasma membrane"/>
    <property type="evidence" value="ECO:0007669"/>
    <property type="project" value="UniProtKB-SubCell"/>
</dbReference>
<keyword evidence="12" id="KW-1185">Reference proteome</keyword>
<keyword evidence="4 7" id="KW-0812">Transmembrane</keyword>
<evidence type="ECO:0000256" key="5">
    <source>
        <dbReference type="ARBA" id="ARBA00022989"/>
    </source>
</evidence>
<dbReference type="InterPro" id="IPR006685">
    <property type="entry name" value="MscS_channel_2nd"/>
</dbReference>
<evidence type="ECO:0000256" key="6">
    <source>
        <dbReference type="ARBA" id="ARBA00023136"/>
    </source>
</evidence>
<dbReference type="Pfam" id="PF00924">
    <property type="entry name" value="MS_channel_2nd"/>
    <property type="match status" value="1"/>
</dbReference>
<dbReference type="Pfam" id="PF12607">
    <property type="entry name" value="DUF3772"/>
    <property type="match status" value="1"/>
</dbReference>
<keyword evidence="6 7" id="KW-0472">Membrane</keyword>
<dbReference type="PANTHER" id="PTHR30347:SF9">
    <property type="entry name" value="MINICONDUCTANCE MECHANOSENSITIVE CHANNEL MSCM"/>
    <property type="match status" value="1"/>
</dbReference>
<evidence type="ECO:0000259" key="9">
    <source>
        <dbReference type="Pfam" id="PF00924"/>
    </source>
</evidence>
<dbReference type="SUPFAM" id="SSF50182">
    <property type="entry name" value="Sm-like ribonucleoproteins"/>
    <property type="match status" value="1"/>
</dbReference>